<evidence type="ECO:0000256" key="16">
    <source>
        <dbReference type="ARBA" id="ARBA00023098"/>
    </source>
</evidence>
<keyword evidence="17 20" id="KW-0275">Fatty acid biosynthesis</keyword>
<keyword evidence="8" id="KW-0934">Plastid</keyword>
<evidence type="ECO:0000256" key="21">
    <source>
        <dbReference type="SAM" id="MobiDB-lite"/>
    </source>
</evidence>
<dbReference type="InterPro" id="IPR027433">
    <property type="entry name" value="Lipoxygenase_dom_3"/>
</dbReference>
<evidence type="ECO:0000256" key="9">
    <source>
        <dbReference type="ARBA" id="ARBA00022723"/>
    </source>
</evidence>
<dbReference type="FunFam" id="1.20.245.10:FF:000002">
    <property type="entry name" value="Lipoxygenase"/>
    <property type="match status" value="1"/>
</dbReference>
<dbReference type="InterPro" id="IPR000907">
    <property type="entry name" value="LipOase"/>
</dbReference>
<comment type="caution">
    <text evidence="18">Lacks conserved residue(s) required for the propagation of feature annotation.</text>
</comment>
<dbReference type="Gene3D" id="4.10.375.10">
    <property type="entry name" value="Lipoxygenase-1, Domain 2"/>
    <property type="match status" value="1"/>
</dbReference>
<dbReference type="InterPro" id="IPR001246">
    <property type="entry name" value="LipOase_plant"/>
</dbReference>
<evidence type="ECO:0000256" key="10">
    <source>
        <dbReference type="ARBA" id="ARBA00022767"/>
    </source>
</evidence>
<keyword evidence="14 19" id="KW-0560">Oxidoreductase</keyword>
<dbReference type="InterPro" id="IPR042057">
    <property type="entry name" value="Lipoxy_PLAT/LH2"/>
</dbReference>
<evidence type="ECO:0000256" key="8">
    <source>
        <dbReference type="ARBA" id="ARBA00022640"/>
    </source>
</evidence>
<dbReference type="PROSITE" id="PS00711">
    <property type="entry name" value="LIPOXYGENASE_1"/>
    <property type="match status" value="1"/>
</dbReference>
<keyword evidence="11" id="KW-0276">Fatty acid metabolism</keyword>
<keyword evidence="7" id="KW-0150">Chloroplast</keyword>
<dbReference type="SUPFAM" id="SSF48484">
    <property type="entry name" value="Lipoxigenase"/>
    <property type="match status" value="1"/>
</dbReference>
<evidence type="ECO:0000256" key="11">
    <source>
        <dbReference type="ARBA" id="ARBA00022832"/>
    </source>
</evidence>
<dbReference type="GO" id="GO:0031408">
    <property type="term" value="P:oxylipin biosynthetic process"/>
    <property type="evidence" value="ECO:0007669"/>
    <property type="project" value="UniProtKB-UniRule"/>
</dbReference>
<dbReference type="PRINTS" id="PR00468">
    <property type="entry name" value="PLTLPOXGNASE"/>
</dbReference>
<comment type="caution">
    <text evidence="24">The sequence shown here is derived from an EMBL/GenBank/DDBJ whole genome shotgun (WGS) entry which is preliminary data.</text>
</comment>
<dbReference type="Pfam" id="PF00305">
    <property type="entry name" value="Lipoxygenase"/>
    <property type="match status" value="1"/>
</dbReference>
<dbReference type="Gene3D" id="1.20.245.10">
    <property type="entry name" value="Lipoxygenase-1, Domain 5"/>
    <property type="match status" value="1"/>
</dbReference>
<evidence type="ECO:0000256" key="6">
    <source>
        <dbReference type="ARBA" id="ARBA00022516"/>
    </source>
</evidence>
<comment type="pathway">
    <text evidence="20">Lipid metabolism; oxylipin biosynthesis.</text>
</comment>
<keyword evidence="13 19" id="KW-0223">Dioxygenase</keyword>
<keyword evidence="12" id="KW-0809">Transit peptide</keyword>
<dbReference type="EC" id="1.13.11.-" evidence="20"/>
<name>A0AAE1IXM0_9FABA</name>
<keyword evidence="9 19" id="KW-0479">Metal-binding</keyword>
<evidence type="ECO:0000256" key="3">
    <source>
        <dbReference type="ARBA" id="ARBA00004496"/>
    </source>
</evidence>
<evidence type="ECO:0000259" key="23">
    <source>
        <dbReference type="PROSITE" id="PS51393"/>
    </source>
</evidence>
<evidence type="ECO:0000256" key="14">
    <source>
        <dbReference type="ARBA" id="ARBA00023002"/>
    </source>
</evidence>
<accession>A0AAE1IXM0</accession>
<evidence type="ECO:0000256" key="1">
    <source>
        <dbReference type="ARBA" id="ARBA00001962"/>
    </source>
</evidence>
<keyword evidence="6 20" id="KW-0444">Lipid biosynthesis</keyword>
<dbReference type="InterPro" id="IPR036226">
    <property type="entry name" value="LipOase_C_sf"/>
</dbReference>
<evidence type="ECO:0000256" key="19">
    <source>
        <dbReference type="RuleBase" id="RU003974"/>
    </source>
</evidence>
<keyword evidence="10 20" id="KW-0925">Oxylipin biosynthesis</keyword>
<dbReference type="PROSITE" id="PS00081">
    <property type="entry name" value="LIPOXYGENASE_2"/>
    <property type="match status" value="1"/>
</dbReference>
<feature type="compositionally biased region" description="Basic residues" evidence="21">
    <location>
        <begin position="220"/>
        <end position="232"/>
    </location>
</feature>
<organism evidence="24 25">
    <name type="scientific">Acacia crassicarpa</name>
    <name type="common">northern wattle</name>
    <dbReference type="NCBI Taxonomy" id="499986"/>
    <lineage>
        <taxon>Eukaryota</taxon>
        <taxon>Viridiplantae</taxon>
        <taxon>Streptophyta</taxon>
        <taxon>Embryophyta</taxon>
        <taxon>Tracheophyta</taxon>
        <taxon>Spermatophyta</taxon>
        <taxon>Magnoliopsida</taxon>
        <taxon>eudicotyledons</taxon>
        <taxon>Gunneridae</taxon>
        <taxon>Pentapetalae</taxon>
        <taxon>rosids</taxon>
        <taxon>fabids</taxon>
        <taxon>Fabales</taxon>
        <taxon>Fabaceae</taxon>
        <taxon>Caesalpinioideae</taxon>
        <taxon>mimosoid clade</taxon>
        <taxon>Acacieae</taxon>
        <taxon>Acacia</taxon>
    </lineage>
</organism>
<evidence type="ECO:0000313" key="24">
    <source>
        <dbReference type="EMBL" id="KAK4258253.1"/>
    </source>
</evidence>
<evidence type="ECO:0000259" key="22">
    <source>
        <dbReference type="PROSITE" id="PS50095"/>
    </source>
</evidence>
<dbReference type="FunFam" id="4.10.375.10:FF:000001">
    <property type="entry name" value="Lipoxygenase"/>
    <property type="match status" value="1"/>
</dbReference>
<dbReference type="Gene3D" id="3.10.450.60">
    <property type="match status" value="1"/>
</dbReference>
<dbReference type="GO" id="GO:0034440">
    <property type="term" value="P:lipid oxidation"/>
    <property type="evidence" value="ECO:0007669"/>
    <property type="project" value="InterPro"/>
</dbReference>
<evidence type="ECO:0000256" key="5">
    <source>
        <dbReference type="ARBA" id="ARBA00022490"/>
    </source>
</evidence>
<dbReference type="Proteomes" id="UP001293593">
    <property type="component" value="Unassembled WGS sequence"/>
</dbReference>
<evidence type="ECO:0000256" key="13">
    <source>
        <dbReference type="ARBA" id="ARBA00022964"/>
    </source>
</evidence>
<protein>
    <recommendedName>
        <fullName evidence="20">Lipoxygenase</fullName>
        <ecNumber evidence="20">1.13.11.-</ecNumber>
    </recommendedName>
</protein>
<dbReference type="FunFam" id="3.10.450.60:FF:000005">
    <property type="entry name" value="Lipoxygenase"/>
    <property type="match status" value="1"/>
</dbReference>
<feature type="domain" description="PLAT" evidence="22">
    <location>
        <begin position="31"/>
        <end position="152"/>
    </location>
</feature>
<evidence type="ECO:0000256" key="18">
    <source>
        <dbReference type="PROSITE-ProRule" id="PRU00152"/>
    </source>
</evidence>
<keyword evidence="5" id="KW-0963">Cytoplasm</keyword>
<keyword evidence="15 19" id="KW-0408">Iron</keyword>
<proteinExistence type="inferred from homology"/>
<evidence type="ECO:0000256" key="2">
    <source>
        <dbReference type="ARBA" id="ARBA00004229"/>
    </source>
</evidence>
<comment type="similarity">
    <text evidence="4 19">Belongs to the lipoxygenase family.</text>
</comment>
<sequence>MASANRNNTTSKSEESHKVKAIVTIQQTAGGLLSGVFNAGLDGFTDLAGKSLLLELISVQLDPKTKSEKRLKGYAEKKGTKDKEVEYEAIFMVPGDFGEVGAVAVENEHHSEMLLKKIVIHEEEDHGGSVNFTCNSWIQPKHESSPKRIFFSNKSYLPSETPSGLKRLREEELVVLRGNGEGERKKSERIYDYDVYNDLGDPDTNMNLKRPVLGGSKQHPYPRRCRTGRKRSHADPLSEKKSLSVYVPRDEVFGETKQTQFTETTASSGLKAILQSLNSVVANQNFVFSSIEDINMLFKDGVSFPELKNNGLLQRIIPTLIKAASDSDQILRFDTPETIKRDSFFWFTDEEFARETLAGVNPYSIELVKEWPLRSKLDPQIYGPPESAITKEVIEQQINGNKTVEEAIAEKKLFILDYHDLLLPFVGKVREIEGTTLYGSRTIFFLTAQGTLKPLAIELTRPPLNGKPQWKQVLTPNSHSTSLWLWRLAKAHVLAHDSGYHELVSHWLRTHCAVEPFIIATHRQLSAMHPIYRLLHPHLRYTMEINALAREVLISASGIIEISFSPQKYSMELSSVAYDQLWRFDLQGLPSDLIHRGMAMKDPSAPHGLKLAIEDYPFANDGLLIWDALKSWVTDYVTHYYPNPSLIHSDSELQSWWTEIRTIGHGDKKDEPWWPILKTPQDLIEIITTVAWVASAHHASVNFAQYAYGGYFPNRPSIARIKMPTEDPTKEEWENFVNKPEDTLLECFPSQIQATLVMAVLRLLSEHSPDEQYIGDFVEDSWGEDENVKAAFERFHGRLKEIEGMIDSRNMDSGLRNRNGVGIVPYELMKPFSGAGVTGKGIPYSISI</sequence>
<keyword evidence="25" id="KW-1185">Reference proteome</keyword>
<evidence type="ECO:0000256" key="15">
    <source>
        <dbReference type="ARBA" id="ARBA00023004"/>
    </source>
</evidence>
<gene>
    <name evidence="24" type="ORF">QN277_007724</name>
</gene>
<feature type="region of interest" description="Disordered" evidence="21">
    <location>
        <begin position="204"/>
        <end position="240"/>
    </location>
</feature>
<dbReference type="SMART" id="SM00308">
    <property type="entry name" value="LH2"/>
    <property type="match status" value="1"/>
</dbReference>
<dbReference type="PROSITE" id="PS50095">
    <property type="entry name" value="PLAT"/>
    <property type="match status" value="1"/>
</dbReference>
<dbReference type="GO" id="GO:0046872">
    <property type="term" value="F:metal ion binding"/>
    <property type="evidence" value="ECO:0007669"/>
    <property type="project" value="UniProtKB-UniRule"/>
</dbReference>
<reference evidence="24" key="1">
    <citation type="submission" date="2023-10" db="EMBL/GenBank/DDBJ databases">
        <title>Chromosome-level genome of the transformable northern wattle, Acacia crassicarpa.</title>
        <authorList>
            <person name="Massaro I."/>
            <person name="Sinha N.R."/>
            <person name="Poethig S."/>
            <person name="Leichty A.R."/>
        </authorList>
    </citation>
    <scope>NUCLEOTIDE SEQUENCE</scope>
    <source>
        <strain evidence="24">Acra3RX</strain>
        <tissue evidence="24">Leaf</tissue>
    </source>
</reference>
<dbReference type="GO" id="GO:0006633">
    <property type="term" value="P:fatty acid biosynthetic process"/>
    <property type="evidence" value="ECO:0007669"/>
    <property type="project" value="UniProtKB-KW"/>
</dbReference>
<dbReference type="Gene3D" id="4.10.372.10">
    <property type="entry name" value="Lipoxygenase-1, Domain 3"/>
    <property type="match status" value="1"/>
</dbReference>
<evidence type="ECO:0000313" key="25">
    <source>
        <dbReference type="Proteomes" id="UP001293593"/>
    </source>
</evidence>
<dbReference type="PANTHER" id="PTHR11771">
    <property type="entry name" value="LIPOXYGENASE"/>
    <property type="match status" value="1"/>
</dbReference>
<dbReference type="InterPro" id="IPR036392">
    <property type="entry name" value="PLAT/LH2_dom_sf"/>
</dbReference>
<evidence type="ECO:0000256" key="4">
    <source>
        <dbReference type="ARBA" id="ARBA00009419"/>
    </source>
</evidence>
<evidence type="ECO:0000256" key="12">
    <source>
        <dbReference type="ARBA" id="ARBA00022946"/>
    </source>
</evidence>
<dbReference type="SUPFAM" id="SSF49723">
    <property type="entry name" value="Lipase/lipooxygenase domain (PLAT/LH2 domain)"/>
    <property type="match status" value="1"/>
</dbReference>
<dbReference type="Pfam" id="PF01477">
    <property type="entry name" value="PLAT"/>
    <property type="match status" value="1"/>
</dbReference>
<evidence type="ECO:0000256" key="20">
    <source>
        <dbReference type="RuleBase" id="RU003975"/>
    </source>
</evidence>
<comment type="function">
    <text evidence="20">Plant lipoxygenase may be involved in a number of diverse aspects of plant physiology including growth and development, pest resistance, and senescence or responses to wounding.</text>
</comment>
<comment type="subcellular location">
    <subcellularLocation>
        <location evidence="3">Cytoplasm</location>
    </subcellularLocation>
    <subcellularLocation>
        <location evidence="2">Plastid</location>
        <location evidence="2">Chloroplast</location>
    </subcellularLocation>
</comment>
<dbReference type="AlphaFoldDB" id="A0AAE1IXM0"/>
<evidence type="ECO:0000256" key="17">
    <source>
        <dbReference type="ARBA" id="ARBA00023160"/>
    </source>
</evidence>
<dbReference type="InterPro" id="IPR020833">
    <property type="entry name" value="LipOase_Fe_BS"/>
</dbReference>
<evidence type="ECO:0000256" key="7">
    <source>
        <dbReference type="ARBA" id="ARBA00022528"/>
    </source>
</evidence>
<dbReference type="InterPro" id="IPR013819">
    <property type="entry name" value="LipOase_C"/>
</dbReference>
<dbReference type="InterPro" id="IPR001024">
    <property type="entry name" value="PLAT/LH2_dom"/>
</dbReference>
<dbReference type="PROSITE" id="PS51393">
    <property type="entry name" value="LIPOXYGENASE_3"/>
    <property type="match status" value="1"/>
</dbReference>
<dbReference type="CDD" id="cd01751">
    <property type="entry name" value="PLAT_LH2"/>
    <property type="match status" value="1"/>
</dbReference>
<feature type="domain" description="Lipoxygenase" evidence="23">
    <location>
        <begin position="155"/>
        <end position="848"/>
    </location>
</feature>
<dbReference type="Gene3D" id="2.60.60.20">
    <property type="entry name" value="PLAT/LH2 domain"/>
    <property type="match status" value="1"/>
</dbReference>
<comment type="cofactor">
    <cofactor evidence="1 19">
        <name>Fe cation</name>
        <dbReference type="ChEBI" id="CHEBI:24875"/>
    </cofactor>
</comment>
<dbReference type="GO" id="GO:0009507">
    <property type="term" value="C:chloroplast"/>
    <property type="evidence" value="ECO:0007669"/>
    <property type="project" value="UniProtKB-SubCell"/>
</dbReference>
<dbReference type="GO" id="GO:0016165">
    <property type="term" value="F:linoleate 13S-lipoxygenase activity"/>
    <property type="evidence" value="ECO:0007669"/>
    <property type="project" value="UniProtKB-ARBA"/>
</dbReference>
<dbReference type="InterPro" id="IPR020834">
    <property type="entry name" value="LipOase_CS"/>
</dbReference>
<dbReference type="EMBL" id="JAWXYG010000012">
    <property type="protein sequence ID" value="KAK4258253.1"/>
    <property type="molecule type" value="Genomic_DNA"/>
</dbReference>
<dbReference type="PRINTS" id="PR00087">
    <property type="entry name" value="LIPOXYGENASE"/>
</dbReference>
<keyword evidence="16" id="KW-0443">Lipid metabolism</keyword>